<feature type="compositionally biased region" description="Basic and acidic residues" evidence="1">
    <location>
        <begin position="208"/>
        <end position="217"/>
    </location>
</feature>
<evidence type="ECO:0000256" key="1">
    <source>
        <dbReference type="SAM" id="MobiDB-lite"/>
    </source>
</evidence>
<gene>
    <name evidence="2" type="ORF">F511_26930</name>
</gene>
<dbReference type="AlphaFoldDB" id="A0A2Z7D9D7"/>
<name>A0A2Z7D9D7_9LAMI</name>
<organism evidence="2 3">
    <name type="scientific">Dorcoceras hygrometricum</name>
    <dbReference type="NCBI Taxonomy" id="472368"/>
    <lineage>
        <taxon>Eukaryota</taxon>
        <taxon>Viridiplantae</taxon>
        <taxon>Streptophyta</taxon>
        <taxon>Embryophyta</taxon>
        <taxon>Tracheophyta</taxon>
        <taxon>Spermatophyta</taxon>
        <taxon>Magnoliopsida</taxon>
        <taxon>eudicotyledons</taxon>
        <taxon>Gunneridae</taxon>
        <taxon>Pentapetalae</taxon>
        <taxon>asterids</taxon>
        <taxon>lamiids</taxon>
        <taxon>Lamiales</taxon>
        <taxon>Gesneriaceae</taxon>
        <taxon>Didymocarpoideae</taxon>
        <taxon>Trichosporeae</taxon>
        <taxon>Loxocarpinae</taxon>
        <taxon>Dorcoceras</taxon>
    </lineage>
</organism>
<dbReference type="EMBL" id="KQ988461">
    <property type="protein sequence ID" value="KZV55716.1"/>
    <property type="molecule type" value="Genomic_DNA"/>
</dbReference>
<keyword evidence="3" id="KW-1185">Reference proteome</keyword>
<feature type="region of interest" description="Disordered" evidence="1">
    <location>
        <begin position="197"/>
        <end position="217"/>
    </location>
</feature>
<accession>A0A2Z7D9D7</accession>
<dbReference type="Proteomes" id="UP000250235">
    <property type="component" value="Unassembled WGS sequence"/>
</dbReference>
<sequence>MAAPHRGHVCARDCALAGQGPTTSGRDMQLFRVSDCALVALTSRLDAPPAGRCPVKRRAADGCYRASIARMVACWLPRSSALVAHGPRSWARDVAHVYIAIGSLATLDLPMVVDLIGIYVLKGPYCMLTTTNWFLQALSVIHMGSWHDVARPKKPPPPPLKPHAAAALRRRVPPPSAARFVIGLVSITTTSLKCRFPRETGRSQAPRRQQESKKQKFCESATGTAACGGAAARAHARVRQYVRPARSCRELAAFSHGGRPISLIRAQVVRSGDRPEDAGVHAWMRARFRDVARMRC</sequence>
<proteinExistence type="predicted"/>
<evidence type="ECO:0000313" key="2">
    <source>
        <dbReference type="EMBL" id="KZV55716.1"/>
    </source>
</evidence>
<evidence type="ECO:0000313" key="3">
    <source>
        <dbReference type="Proteomes" id="UP000250235"/>
    </source>
</evidence>
<protein>
    <submittedName>
        <fullName evidence="2">Uncharacterized protein</fullName>
    </submittedName>
</protein>
<reference evidence="2 3" key="1">
    <citation type="journal article" date="2015" name="Proc. Natl. Acad. Sci. U.S.A.">
        <title>The resurrection genome of Boea hygrometrica: A blueprint for survival of dehydration.</title>
        <authorList>
            <person name="Xiao L."/>
            <person name="Yang G."/>
            <person name="Zhang L."/>
            <person name="Yang X."/>
            <person name="Zhao S."/>
            <person name="Ji Z."/>
            <person name="Zhou Q."/>
            <person name="Hu M."/>
            <person name="Wang Y."/>
            <person name="Chen M."/>
            <person name="Xu Y."/>
            <person name="Jin H."/>
            <person name="Xiao X."/>
            <person name="Hu G."/>
            <person name="Bao F."/>
            <person name="Hu Y."/>
            <person name="Wan P."/>
            <person name="Li L."/>
            <person name="Deng X."/>
            <person name="Kuang T."/>
            <person name="Xiang C."/>
            <person name="Zhu J.K."/>
            <person name="Oliver M.J."/>
            <person name="He Y."/>
        </authorList>
    </citation>
    <scope>NUCLEOTIDE SEQUENCE [LARGE SCALE GENOMIC DNA]</scope>
    <source>
        <strain evidence="3">cv. XS01</strain>
    </source>
</reference>